<dbReference type="Proteomes" id="UP001139207">
    <property type="component" value="Unassembled WGS sequence"/>
</dbReference>
<dbReference type="RefSeq" id="WP_244804274.1">
    <property type="nucleotide sequence ID" value="NZ_JALIEA010000012.1"/>
</dbReference>
<dbReference type="Gene3D" id="3.40.50.720">
    <property type="entry name" value="NAD(P)-binding Rossmann-like Domain"/>
    <property type="match status" value="1"/>
</dbReference>
<protein>
    <submittedName>
        <fullName evidence="2">NAD(P)H-binding protein</fullName>
    </submittedName>
</protein>
<dbReference type="AlphaFoldDB" id="A0A9X1WHH1"/>
<dbReference type="InterPro" id="IPR036291">
    <property type="entry name" value="NAD(P)-bd_dom_sf"/>
</dbReference>
<evidence type="ECO:0000313" key="2">
    <source>
        <dbReference type="EMBL" id="MCJ7858558.1"/>
    </source>
</evidence>
<organism evidence="2 3">
    <name type="scientific">Corynebacterium kalidii</name>
    <dbReference type="NCBI Taxonomy" id="2931982"/>
    <lineage>
        <taxon>Bacteria</taxon>
        <taxon>Bacillati</taxon>
        <taxon>Actinomycetota</taxon>
        <taxon>Actinomycetes</taxon>
        <taxon>Mycobacteriales</taxon>
        <taxon>Corynebacteriaceae</taxon>
        <taxon>Corynebacterium</taxon>
    </lineage>
</organism>
<proteinExistence type="predicted"/>
<dbReference type="EMBL" id="JALIEA010000012">
    <property type="protein sequence ID" value="MCJ7858558.1"/>
    <property type="molecule type" value="Genomic_DNA"/>
</dbReference>
<dbReference type="SUPFAM" id="SSF51735">
    <property type="entry name" value="NAD(P)-binding Rossmann-fold domains"/>
    <property type="match status" value="1"/>
</dbReference>
<dbReference type="InterPro" id="IPR016040">
    <property type="entry name" value="NAD(P)-bd_dom"/>
</dbReference>
<keyword evidence="3" id="KW-1185">Reference proteome</keyword>
<accession>A0A9X1WHH1</accession>
<evidence type="ECO:0000313" key="3">
    <source>
        <dbReference type="Proteomes" id="UP001139207"/>
    </source>
</evidence>
<reference evidence="2" key="1">
    <citation type="submission" date="2022-04" db="EMBL/GenBank/DDBJ databases">
        <title>Corynebacterium kalidii LD5P10.</title>
        <authorList>
            <person name="Sun J.Q."/>
        </authorList>
    </citation>
    <scope>NUCLEOTIDE SEQUENCE</scope>
    <source>
        <strain evidence="2">LD5P10</strain>
    </source>
</reference>
<sequence>MTDTPGTTSILIIGGHGKVGLLAAPKLVEAGFSVTSLVRDPAQVGDIESLGATALVEDVTQVTPAGWDEILGRFDVVVWTAGNGGRGGPEVTYAVDRDAALAVVDSLERLRDTGAAGTAPRYLNVSYAGARDHTVPRDDSFFPYADAKKTVDDRLVGTTGLDYLILGPAALTDEPSDGAAAYTPDLDRSQAHTSRELVADVIVEFARRDTLPDDRTVDFVDGTSPVSEL</sequence>
<dbReference type="Pfam" id="PF13460">
    <property type="entry name" value="NAD_binding_10"/>
    <property type="match status" value="1"/>
</dbReference>
<gene>
    <name evidence="2" type="ORF">MUN33_07505</name>
</gene>
<dbReference type="PANTHER" id="PTHR15020:SF50">
    <property type="entry name" value="UPF0659 PROTEIN YMR090W"/>
    <property type="match status" value="1"/>
</dbReference>
<comment type="caution">
    <text evidence="2">The sequence shown here is derived from an EMBL/GenBank/DDBJ whole genome shotgun (WGS) entry which is preliminary data.</text>
</comment>
<name>A0A9X1WHH1_9CORY</name>
<feature type="domain" description="NAD(P)-binding" evidence="1">
    <location>
        <begin position="14"/>
        <end position="206"/>
    </location>
</feature>
<dbReference type="PANTHER" id="PTHR15020">
    <property type="entry name" value="FLAVIN REDUCTASE-RELATED"/>
    <property type="match status" value="1"/>
</dbReference>
<evidence type="ECO:0000259" key="1">
    <source>
        <dbReference type="Pfam" id="PF13460"/>
    </source>
</evidence>